<accession>A0A1M6B8Q1</accession>
<name>A0A1M6B8Q1_MALRU</name>
<keyword evidence="2" id="KW-1133">Transmembrane helix</keyword>
<evidence type="ECO:0000256" key="2">
    <source>
        <dbReference type="SAM" id="Phobius"/>
    </source>
</evidence>
<keyword evidence="4" id="KW-1185">Reference proteome</keyword>
<keyword evidence="2" id="KW-0472">Membrane</keyword>
<feature type="compositionally biased region" description="Low complexity" evidence="1">
    <location>
        <begin position="112"/>
        <end position="121"/>
    </location>
</feature>
<feature type="transmembrane region" description="Helical" evidence="2">
    <location>
        <begin position="40"/>
        <end position="64"/>
    </location>
</feature>
<evidence type="ECO:0000313" key="3">
    <source>
        <dbReference type="EMBL" id="SHI45085.1"/>
    </source>
</evidence>
<dbReference type="EMBL" id="FQZT01000001">
    <property type="protein sequence ID" value="SHI45085.1"/>
    <property type="molecule type" value="Genomic_DNA"/>
</dbReference>
<dbReference type="RefSeq" id="WP_072904774.1">
    <property type="nucleotide sequence ID" value="NZ_FQZT01000001.1"/>
</dbReference>
<dbReference type="AlphaFoldDB" id="A0A1M6B8Q1"/>
<dbReference type="OrthoDB" id="5402565at2"/>
<protein>
    <submittedName>
        <fullName evidence="3">General secretion pathway protein B</fullName>
    </submittedName>
</protein>
<proteinExistence type="predicted"/>
<keyword evidence="2" id="KW-0812">Transmembrane</keyword>
<evidence type="ECO:0000313" key="4">
    <source>
        <dbReference type="Proteomes" id="UP000184171"/>
    </source>
</evidence>
<sequence>MSSILKALRKVEDDKASLGEGSVDLAHDILKGNYEQPKPAFAMLPIVLVSVFLLFAAVLLFGVLSRLQPVADPVVVIPNVPRQDEVVSPPLEPSMEQPRQAEITQQPVDKQVSGSSSVEGSKSGEIEKNNQLRASIIIPELLVEEIVYHTDSSSRLAVISQLPVMEGTSIEGALVEKIYPDRVQFSYQGVRFNKFSRSDR</sequence>
<evidence type="ECO:0000256" key="1">
    <source>
        <dbReference type="SAM" id="MobiDB-lite"/>
    </source>
</evidence>
<dbReference type="Proteomes" id="UP000184171">
    <property type="component" value="Unassembled WGS sequence"/>
</dbReference>
<feature type="region of interest" description="Disordered" evidence="1">
    <location>
        <begin position="87"/>
        <end position="124"/>
    </location>
</feature>
<dbReference type="STRING" id="1122189.SAMN02745165_00079"/>
<gene>
    <name evidence="3" type="ORF">SAMN02745165_00079</name>
</gene>
<organism evidence="3 4">
    <name type="scientific">Malonomonas rubra DSM 5091</name>
    <dbReference type="NCBI Taxonomy" id="1122189"/>
    <lineage>
        <taxon>Bacteria</taxon>
        <taxon>Pseudomonadati</taxon>
        <taxon>Thermodesulfobacteriota</taxon>
        <taxon>Desulfuromonadia</taxon>
        <taxon>Desulfuromonadales</taxon>
        <taxon>Geopsychrobacteraceae</taxon>
        <taxon>Malonomonas</taxon>
    </lineage>
</organism>
<reference evidence="3 4" key="1">
    <citation type="submission" date="2016-11" db="EMBL/GenBank/DDBJ databases">
        <authorList>
            <person name="Jaros S."/>
            <person name="Januszkiewicz K."/>
            <person name="Wedrychowicz H."/>
        </authorList>
    </citation>
    <scope>NUCLEOTIDE SEQUENCE [LARGE SCALE GENOMIC DNA]</scope>
    <source>
        <strain evidence="3 4">DSM 5091</strain>
    </source>
</reference>